<dbReference type="PROSITE" id="PS00455">
    <property type="entry name" value="AMP_BINDING"/>
    <property type="match status" value="1"/>
</dbReference>
<organism evidence="4 5">
    <name type="scientific">Blastomonas natatoria</name>
    <dbReference type="NCBI Taxonomy" id="34015"/>
    <lineage>
        <taxon>Bacteria</taxon>
        <taxon>Pseudomonadati</taxon>
        <taxon>Pseudomonadota</taxon>
        <taxon>Alphaproteobacteria</taxon>
        <taxon>Sphingomonadales</taxon>
        <taxon>Sphingomonadaceae</taxon>
        <taxon>Blastomonas</taxon>
    </lineage>
</organism>
<sequence length="519" mass="56039">MDIRAELEQEFGNWPGIIAAWGHQRPEAPALDDGTSRVTWAELSSRVDRIAAQLLADGLQRGQAVAILGTTSVAYALAYLGAIRAGGCAAPLTTSATPRQLANMLADSGAIHLFIDREKRAELIASGIGLGEARRIMLDAADGDAPAMDTWMASAGTMPDVAPPEPSDPFNIIYSSGTTGTPKGIVHSHAMRWRQSVAGFQSIYSKNARSILSTPLYSNTTLAVFLPTMVHGGLARLMGKFDVSQWLKAAEAMRATHTMLVPVQYQRLLSDPAFDAHDLSSMQIKFCTSAPFSAELKAEALRRFPGGLVEIYGMTEGGVVCMLQAHNFADKLHTVGQPVKGHELKVIDEQGNELPPGSKGEMVGRSPTMMSGYKNQPEKTREMEWRDADGQLWFKMGDIGIMDEDGFVQIVGRAKDMIISGGFNIYPKDLEEILMQQPGVADAAVVGMPSERWGETPVGFVVTAPGHALDLDVLLQTVNAELGKTQRLSALYPIDELPRSHIGKILKTDLRAMLAETAG</sequence>
<comment type="caution">
    <text evidence="4">The sequence shown here is derived from an EMBL/GenBank/DDBJ whole genome shotgun (WGS) entry which is preliminary data.</text>
</comment>
<dbReference type="GO" id="GO:0016878">
    <property type="term" value="F:acid-thiol ligase activity"/>
    <property type="evidence" value="ECO:0007669"/>
    <property type="project" value="UniProtKB-ARBA"/>
</dbReference>
<reference evidence="4 5" key="1">
    <citation type="submission" date="2018-05" db="EMBL/GenBank/DDBJ databases">
        <title>Genomic Encyclopedia of Type Strains, Phase IV (KMG-IV): sequencing the most valuable type-strain genomes for metagenomic binning, comparative biology and taxonomic classification.</title>
        <authorList>
            <person name="Goeker M."/>
        </authorList>
    </citation>
    <scope>NUCLEOTIDE SEQUENCE [LARGE SCALE GENOMIC DNA]</scope>
    <source>
        <strain evidence="4 5">DSM 3183</strain>
    </source>
</reference>
<dbReference type="RefSeq" id="WP_110298980.1">
    <property type="nucleotide sequence ID" value="NZ_QJJM01000007.1"/>
</dbReference>
<accession>A0A2V3V4V7</accession>
<keyword evidence="4" id="KW-0436">Ligase</keyword>
<evidence type="ECO:0000313" key="4">
    <source>
        <dbReference type="EMBL" id="PXW75255.1"/>
    </source>
</evidence>
<keyword evidence="5" id="KW-1185">Reference proteome</keyword>
<dbReference type="InterPro" id="IPR000873">
    <property type="entry name" value="AMP-dep_synth/lig_dom"/>
</dbReference>
<dbReference type="PANTHER" id="PTHR43767:SF1">
    <property type="entry name" value="NONRIBOSOMAL PEPTIDE SYNTHASE PES1 (EUROFUNG)-RELATED"/>
    <property type="match status" value="1"/>
</dbReference>
<gene>
    <name evidence="4" type="ORF">C7451_107226</name>
</gene>
<dbReference type="Gene3D" id="3.30.300.30">
    <property type="match status" value="1"/>
</dbReference>
<evidence type="ECO:0000259" key="2">
    <source>
        <dbReference type="Pfam" id="PF00501"/>
    </source>
</evidence>
<feature type="region of interest" description="Disordered" evidence="1">
    <location>
        <begin position="350"/>
        <end position="381"/>
    </location>
</feature>
<name>A0A2V3V4V7_9SPHN</name>
<dbReference type="InterPro" id="IPR020845">
    <property type="entry name" value="AMP-binding_CS"/>
</dbReference>
<dbReference type="Pfam" id="PF00501">
    <property type="entry name" value="AMP-binding"/>
    <property type="match status" value="1"/>
</dbReference>
<dbReference type="Proteomes" id="UP000248014">
    <property type="component" value="Unassembled WGS sequence"/>
</dbReference>
<dbReference type="SUPFAM" id="SSF56801">
    <property type="entry name" value="Acetyl-CoA synthetase-like"/>
    <property type="match status" value="1"/>
</dbReference>
<feature type="domain" description="AMP-binding enzyme C-terminal" evidence="3">
    <location>
        <begin position="430"/>
        <end position="504"/>
    </location>
</feature>
<proteinExistence type="predicted"/>
<dbReference type="InterPro" id="IPR025110">
    <property type="entry name" value="AMP-bd_C"/>
</dbReference>
<dbReference type="Pfam" id="PF13193">
    <property type="entry name" value="AMP-binding_C"/>
    <property type="match status" value="1"/>
</dbReference>
<feature type="domain" description="AMP-dependent synthetase/ligase" evidence="2">
    <location>
        <begin position="20"/>
        <end position="373"/>
    </location>
</feature>
<dbReference type="OrthoDB" id="9803968at2"/>
<dbReference type="InterPro" id="IPR050237">
    <property type="entry name" value="ATP-dep_AMP-bd_enzyme"/>
</dbReference>
<evidence type="ECO:0000259" key="3">
    <source>
        <dbReference type="Pfam" id="PF13193"/>
    </source>
</evidence>
<dbReference type="InterPro" id="IPR045851">
    <property type="entry name" value="AMP-bd_C_sf"/>
</dbReference>
<evidence type="ECO:0000313" key="5">
    <source>
        <dbReference type="Proteomes" id="UP000248014"/>
    </source>
</evidence>
<evidence type="ECO:0000256" key="1">
    <source>
        <dbReference type="SAM" id="MobiDB-lite"/>
    </source>
</evidence>
<dbReference type="PANTHER" id="PTHR43767">
    <property type="entry name" value="LONG-CHAIN-FATTY-ACID--COA LIGASE"/>
    <property type="match status" value="1"/>
</dbReference>
<dbReference type="AlphaFoldDB" id="A0A2V3V4V7"/>
<protein>
    <submittedName>
        <fullName evidence="4">Acyl-CoA synthetase (AMP-forming)/AMP-acid ligase II</fullName>
    </submittedName>
</protein>
<dbReference type="EMBL" id="QJJM01000007">
    <property type="protein sequence ID" value="PXW75255.1"/>
    <property type="molecule type" value="Genomic_DNA"/>
</dbReference>
<dbReference type="InterPro" id="IPR042099">
    <property type="entry name" value="ANL_N_sf"/>
</dbReference>
<dbReference type="Gene3D" id="3.40.50.12780">
    <property type="entry name" value="N-terminal domain of ligase-like"/>
    <property type="match status" value="1"/>
</dbReference>